<sequence length="93" mass="10093">MVKRALIVIAGVLVSGCQPAFTTTAELEAEIASLRDELDSLKRSHEITDRMTMAVTDRVEEVATDDAKNHAEAMSEISALSQDVQGIESRVGY</sequence>
<name>A0ABZ2I845_9CAUL</name>
<evidence type="ECO:0000313" key="3">
    <source>
        <dbReference type="Proteomes" id="UP001363460"/>
    </source>
</evidence>
<proteinExistence type="predicted"/>
<accession>A0ABZ2I845</accession>
<protein>
    <submittedName>
        <fullName evidence="2">Uncharacterized protein</fullName>
    </submittedName>
</protein>
<dbReference type="Proteomes" id="UP001363460">
    <property type="component" value="Chromosome"/>
</dbReference>
<evidence type="ECO:0000313" key="2">
    <source>
        <dbReference type="EMBL" id="WWT53804.1"/>
    </source>
</evidence>
<reference evidence="2 3" key="1">
    <citation type="submission" date="2024-02" db="EMBL/GenBank/DDBJ databases">
        <title>Distribution and functional of Brevundimonas-related endobacteria within Verticillium dahliae.</title>
        <authorList>
            <person name="Zeng H."/>
        </authorList>
    </citation>
    <scope>NUCLEOTIDE SEQUENCE [LARGE SCALE GENOMIC DNA]</scope>
    <source>
        <strain evidence="2 3">TRM 44200</strain>
    </source>
</reference>
<keyword evidence="1" id="KW-0732">Signal</keyword>
<keyword evidence="3" id="KW-1185">Reference proteome</keyword>
<dbReference type="EMBL" id="CP146369">
    <property type="protein sequence ID" value="WWT53804.1"/>
    <property type="molecule type" value="Genomic_DNA"/>
</dbReference>
<feature type="signal peptide" evidence="1">
    <location>
        <begin position="1"/>
        <end position="20"/>
    </location>
</feature>
<gene>
    <name evidence="2" type="ORF">V8J38_11120</name>
</gene>
<organism evidence="2 3">
    <name type="scientific">Brevundimonas olei</name>
    <dbReference type="NCBI Taxonomy" id="657642"/>
    <lineage>
        <taxon>Bacteria</taxon>
        <taxon>Pseudomonadati</taxon>
        <taxon>Pseudomonadota</taxon>
        <taxon>Alphaproteobacteria</taxon>
        <taxon>Caulobacterales</taxon>
        <taxon>Caulobacteraceae</taxon>
        <taxon>Brevundimonas</taxon>
    </lineage>
</organism>
<evidence type="ECO:0000256" key="1">
    <source>
        <dbReference type="SAM" id="SignalP"/>
    </source>
</evidence>
<feature type="chain" id="PRO_5045388605" evidence="1">
    <location>
        <begin position="21"/>
        <end position="93"/>
    </location>
</feature>
<dbReference type="RefSeq" id="WP_338575704.1">
    <property type="nucleotide sequence ID" value="NZ_CP146369.1"/>
</dbReference>
<dbReference type="PROSITE" id="PS51257">
    <property type="entry name" value="PROKAR_LIPOPROTEIN"/>
    <property type="match status" value="1"/>
</dbReference>